<sequence>MVVVDWWWQNGEGGRERRERADEQGSFVGGFSIGFREGRGRFAGVLEAECGRREDEGGWGGGAWCAVGAARREKREKQRSVSRGGRGKEVVRAAVLGSDGCWGGCMGWGGGGSSGGRQQFHFVSQPKSINKTEKQFPLVPPIARTTTNNNNRHQPPSATPVHHHFHHHPTPPNHQTPPPHRIPSPALSSFRDAPAPSPVPAPFSNSPHHPHRTPPPPTITNPHTNLRRPTNPGAPPKIAQNSPSQPLPCFPFIFALPPPLAWTTAAQTTTTVAFTGASSVH</sequence>
<reference evidence="3" key="2">
    <citation type="submission" date="2025-08" db="UniProtKB">
        <authorList>
            <consortium name="RefSeq"/>
        </authorList>
    </citation>
    <scope>IDENTIFICATION</scope>
    <source>
        <tissue evidence="3">Leaf</tissue>
    </source>
</reference>
<organism evidence="2 3">
    <name type="scientific">Spinacia oleracea</name>
    <name type="common">Spinach</name>
    <dbReference type="NCBI Taxonomy" id="3562"/>
    <lineage>
        <taxon>Eukaryota</taxon>
        <taxon>Viridiplantae</taxon>
        <taxon>Streptophyta</taxon>
        <taxon>Embryophyta</taxon>
        <taxon>Tracheophyta</taxon>
        <taxon>Spermatophyta</taxon>
        <taxon>Magnoliopsida</taxon>
        <taxon>eudicotyledons</taxon>
        <taxon>Gunneridae</taxon>
        <taxon>Pentapetalae</taxon>
        <taxon>Caryophyllales</taxon>
        <taxon>Chenopodiaceae</taxon>
        <taxon>Chenopodioideae</taxon>
        <taxon>Anserineae</taxon>
        <taxon>Spinacia</taxon>
    </lineage>
</organism>
<name>A0ABM3R969_SPIOL</name>
<dbReference type="Proteomes" id="UP000813463">
    <property type="component" value="Chromosome 2"/>
</dbReference>
<keyword evidence="2" id="KW-1185">Reference proteome</keyword>
<accession>A0ABM3R969</accession>
<evidence type="ECO:0000313" key="3">
    <source>
        <dbReference type="RefSeq" id="XP_056692145.1"/>
    </source>
</evidence>
<evidence type="ECO:0000256" key="1">
    <source>
        <dbReference type="SAM" id="MobiDB-lite"/>
    </source>
</evidence>
<dbReference type="RefSeq" id="XP_056692145.1">
    <property type="nucleotide sequence ID" value="XM_056836167.1"/>
</dbReference>
<proteinExistence type="predicted"/>
<feature type="region of interest" description="Disordered" evidence="1">
    <location>
        <begin position="128"/>
        <end position="244"/>
    </location>
</feature>
<reference evidence="2" key="1">
    <citation type="journal article" date="2021" name="Nat. Commun.">
        <title>Genomic analyses provide insights into spinach domestication and the genetic basis of agronomic traits.</title>
        <authorList>
            <person name="Cai X."/>
            <person name="Sun X."/>
            <person name="Xu C."/>
            <person name="Sun H."/>
            <person name="Wang X."/>
            <person name="Ge C."/>
            <person name="Zhang Z."/>
            <person name="Wang Q."/>
            <person name="Fei Z."/>
            <person name="Jiao C."/>
            <person name="Wang Q."/>
        </authorList>
    </citation>
    <scope>NUCLEOTIDE SEQUENCE [LARGE SCALE GENOMIC DNA]</scope>
    <source>
        <strain evidence="2">cv. Varoflay</strain>
    </source>
</reference>
<dbReference type="GeneID" id="130467611"/>
<evidence type="ECO:0000313" key="2">
    <source>
        <dbReference type="Proteomes" id="UP000813463"/>
    </source>
</evidence>
<feature type="compositionally biased region" description="Pro residues" evidence="1">
    <location>
        <begin position="170"/>
        <end position="182"/>
    </location>
</feature>
<protein>
    <submittedName>
        <fullName evidence="3">Pollen-specific leucine-rich repeat extensin-like protein 1</fullName>
    </submittedName>
</protein>
<feature type="compositionally biased region" description="Polar residues" evidence="1">
    <location>
        <begin position="144"/>
        <end position="154"/>
    </location>
</feature>
<gene>
    <name evidence="3" type="primary">LOC130467611</name>
</gene>